<dbReference type="GO" id="GO:0042565">
    <property type="term" value="C:RNA nuclear export complex"/>
    <property type="evidence" value="ECO:0007669"/>
    <property type="project" value="TreeGrafter"/>
</dbReference>
<evidence type="ECO:0000313" key="2">
    <source>
        <dbReference type="EMBL" id="AAK39825.1"/>
    </source>
</evidence>
<dbReference type="Pfam" id="PF18787">
    <property type="entry name" value="CRM1_repeat_3"/>
    <property type="match status" value="1"/>
</dbReference>
<dbReference type="InterPro" id="IPR011989">
    <property type="entry name" value="ARM-like"/>
</dbReference>
<dbReference type="InterPro" id="IPR040485">
    <property type="entry name" value="XPO1_repeat_3"/>
</dbReference>
<dbReference type="RefSeq" id="XP_001713530.1">
    <property type="nucleotide sequence ID" value="XM_001713478.1"/>
</dbReference>
<keyword evidence="1" id="KW-1133">Transmembrane helix</keyword>
<dbReference type="GO" id="GO:0005049">
    <property type="term" value="F:nuclear export signal receptor activity"/>
    <property type="evidence" value="ECO:0007669"/>
    <property type="project" value="InterPro"/>
</dbReference>
<accession>Q98RX5</accession>
<keyword evidence="1" id="KW-0812">Transmembrane</keyword>
<dbReference type="Gene3D" id="1.25.10.10">
    <property type="entry name" value="Leucine-rich Repeat Variant"/>
    <property type="match status" value="1"/>
</dbReference>
<dbReference type="GO" id="GO:0006611">
    <property type="term" value="P:protein export from nucleus"/>
    <property type="evidence" value="ECO:0007669"/>
    <property type="project" value="InterPro"/>
</dbReference>
<dbReference type="PANTHER" id="PTHR11223">
    <property type="entry name" value="EXPORTIN 1/5"/>
    <property type="match status" value="1"/>
</dbReference>
<protein>
    <submittedName>
        <fullName evidence="2">Chromosomal region maintenance protein CRM1</fullName>
    </submittedName>
</protein>
<dbReference type="PANTHER" id="PTHR11223:SF3">
    <property type="entry name" value="EXPORTIN-5"/>
    <property type="match status" value="1"/>
</dbReference>
<feature type="transmembrane region" description="Helical" evidence="1">
    <location>
        <begin position="730"/>
        <end position="755"/>
    </location>
</feature>
<dbReference type="GeneID" id="857313"/>
<evidence type="ECO:0000313" key="3">
    <source>
        <dbReference type="Proteomes" id="UP000242167"/>
    </source>
</evidence>
<organism evidence="2 3">
    <name type="scientific">Guillardia theta</name>
    <name type="common">Cryptophyte</name>
    <name type="synonym">Cryptomonas phi</name>
    <dbReference type="NCBI Taxonomy" id="55529"/>
    <lineage>
        <taxon>Eukaryota</taxon>
        <taxon>Cryptophyceae</taxon>
        <taxon>Pyrenomonadales</taxon>
        <taxon>Geminigeraceae</taxon>
        <taxon>Guillardia</taxon>
    </lineage>
</organism>
<dbReference type="InterPro" id="IPR045065">
    <property type="entry name" value="XPO1/5"/>
</dbReference>
<feature type="transmembrane region" description="Helical" evidence="1">
    <location>
        <begin position="691"/>
        <end position="709"/>
    </location>
</feature>
<dbReference type="EMBL" id="AF165818">
    <property type="protein sequence ID" value="AAK39825.1"/>
    <property type="molecule type" value="Genomic_DNA"/>
</dbReference>
<proteinExistence type="predicted"/>
<reference evidence="2 3" key="1">
    <citation type="journal article" date="2001" name="Nature">
        <title>The highly reduced genome of an enslaved algal nucleus.</title>
        <authorList>
            <person name="Douglas S."/>
            <person name="Zauner S."/>
            <person name="Fraunholz M."/>
            <person name="Beaton M."/>
            <person name="Penny S."/>
            <person name="Deng L."/>
            <person name="Wu X."/>
            <person name="Reith M."/>
            <person name="Cavalier-Smith T."/>
            <person name="Maier U."/>
        </authorList>
    </citation>
    <scope>NUCLEOTIDE SEQUENCE [LARGE SCALE GENOMIC DNA]</scope>
</reference>
<evidence type="ECO:0000256" key="1">
    <source>
        <dbReference type="SAM" id="Phobius"/>
    </source>
</evidence>
<dbReference type="GO" id="GO:0005634">
    <property type="term" value="C:nucleus"/>
    <property type="evidence" value="ECO:0007669"/>
    <property type="project" value="TreeGrafter"/>
</dbReference>
<keyword evidence="2" id="KW-0542">Nucleomorph</keyword>
<dbReference type="PIR" id="F90086">
    <property type="entry name" value="F90086"/>
</dbReference>
<name>Q98RX5_GUITH</name>
<sequence>MYNSNSECLNTFKNEIKNFYNANSNIHIRNVEKKLLRYFENLFSLENFEKLIEISDLNILFIVLNLLDSKIRFAKNLNSEEEKYLLLNILFHNLGKYHKISKSAAFRICISISNIIIKMKNFFVTSIIEFLLDNSLKFFFSEYYLFIVDCILEKFSRKDSKIFKIIQGKRCKKAFKNLLSSIFNQSASLFYFNKKIIKIFFSITSKILRISKKVFVNKNILNTILILYKVDDLQYFSLDYIKLLIKSRWIRNTENLKYIIDNLTLQIQEIFFLSDFKTKTSLITFKFHIWLELLEIFKMIYFKEKFHNLIYNSYFLLTNQVVLYLSCVFIKEVHLRCLSWWNLILKNNFIKKNFVTTFFHKILINLSTILMSKFSKPIEITITNDEIGILFNNITKSSFSTNVYIYEKNIFNQLELIFKKELIDILNIKLKYYIDKNYLEKRVFQSICWCIGSLVNCFSQEEEKTFLVYILKLLLNSCENYNNKNKKAIIVSNIMIIIGSFPRFLNFNIKFLKTVILKLFEFIEESFSGIRDMISFVFYSICRKCYMKILKNEEIEQNFLNSIVYLYSQKKKYLDFRQDILFLKSFSILIKNIKNYSIRTQSIEKIYINIRPEKILIDTIDKYPYKNYFKVLNIYILKNYVVLKILKTSYIDYSLETLKKIFSEIEFRFIKFDNIRSDLFNNKSSIVYDELLVILLKNFISILFLTIKYDKIKILNSNKINFYKNFFERVSFILLKNFFQILNDLSIFLYLIFILRKIISSKSFKIKLIFNSIILGFKKFKSFSLDSKLRVFFFKNFLIVSSIILKKCSILSIFKKSLFKDFLILLTEIIHLGRKKEKFYVLNLINLTFLRLNSNENKLIFKKFIKKKIFGIMIIIHRHIVKILKNSNLDLLLIYLKRMCIELTSLGVNYLKNHYNQNNKNLKAIYSKLLSIFLKNDLPEIKMQLKKLL</sequence>
<geneLocation type="nucleomorph" evidence="2"/>
<dbReference type="GO" id="GO:0005737">
    <property type="term" value="C:cytoplasm"/>
    <property type="evidence" value="ECO:0007669"/>
    <property type="project" value="TreeGrafter"/>
</dbReference>
<dbReference type="GO" id="GO:0006405">
    <property type="term" value="P:RNA export from nucleus"/>
    <property type="evidence" value="ECO:0007669"/>
    <property type="project" value="TreeGrafter"/>
</dbReference>
<dbReference type="Proteomes" id="UP000242167">
    <property type="component" value="Nucleomorph 1"/>
</dbReference>
<keyword evidence="1" id="KW-0472">Membrane</keyword>
<dbReference type="AlphaFoldDB" id="Q98RX5"/>
<gene>
    <name evidence="2" type="primary">CRM</name>
</gene>
<dbReference type="GO" id="GO:0003723">
    <property type="term" value="F:RNA binding"/>
    <property type="evidence" value="ECO:0007669"/>
    <property type="project" value="TreeGrafter"/>
</dbReference>